<name>A0A061QMM4_9CHLO</name>
<dbReference type="GO" id="GO:0015977">
    <property type="term" value="P:carbon fixation"/>
    <property type="evidence" value="ECO:0007669"/>
    <property type="project" value="InterPro"/>
</dbReference>
<dbReference type="PANTHER" id="PTHR30523">
    <property type="entry name" value="PHOSPHOENOLPYRUVATE CARBOXYLASE"/>
    <property type="match status" value="1"/>
</dbReference>
<dbReference type="InterPro" id="IPR021135">
    <property type="entry name" value="PEP_COase"/>
</dbReference>
<evidence type="ECO:0000313" key="1">
    <source>
        <dbReference type="EMBL" id="JAC61922.1"/>
    </source>
</evidence>
<dbReference type="SUPFAM" id="SSF51621">
    <property type="entry name" value="Phosphoenolpyruvate/pyruvate domain"/>
    <property type="match status" value="1"/>
</dbReference>
<organism evidence="1">
    <name type="scientific">Tetraselmis sp. GSL018</name>
    <dbReference type="NCBI Taxonomy" id="582737"/>
    <lineage>
        <taxon>Eukaryota</taxon>
        <taxon>Viridiplantae</taxon>
        <taxon>Chlorophyta</taxon>
        <taxon>core chlorophytes</taxon>
        <taxon>Chlorodendrophyceae</taxon>
        <taxon>Chlorodendrales</taxon>
        <taxon>Chlorodendraceae</taxon>
        <taxon>Tetraselmis</taxon>
    </lineage>
</organism>
<feature type="non-terminal residue" evidence="1">
    <location>
        <position position="105"/>
    </location>
</feature>
<keyword evidence="1" id="KW-0670">Pyruvate</keyword>
<dbReference type="Pfam" id="PF00311">
    <property type="entry name" value="PEPcase"/>
    <property type="match status" value="1"/>
</dbReference>
<dbReference type="SMR" id="A0A061QMM4"/>
<dbReference type="InterPro" id="IPR015813">
    <property type="entry name" value="Pyrv/PenolPyrv_kinase-like_dom"/>
</dbReference>
<reference evidence="1" key="1">
    <citation type="submission" date="2014-05" db="EMBL/GenBank/DDBJ databases">
        <title>The transcriptome of the halophilic microalga Tetraselmis sp. GSL018 isolated from the Great Salt Lake, Utah.</title>
        <authorList>
            <person name="Jinkerson R.E."/>
            <person name="D'Adamo S."/>
            <person name="Posewitz M.C."/>
        </authorList>
    </citation>
    <scope>NUCLEOTIDE SEQUENCE</scope>
    <source>
        <strain evidence="1">GSL018</strain>
    </source>
</reference>
<gene>
    <name evidence="1" type="ORF">TSPGSL018_24781</name>
</gene>
<dbReference type="EMBL" id="GBEZ01025130">
    <property type="protein sequence ID" value="JAC61922.1"/>
    <property type="molecule type" value="Transcribed_RNA"/>
</dbReference>
<dbReference type="GO" id="GO:0006099">
    <property type="term" value="P:tricarboxylic acid cycle"/>
    <property type="evidence" value="ECO:0007669"/>
    <property type="project" value="InterPro"/>
</dbReference>
<dbReference type="PANTHER" id="PTHR30523:SF6">
    <property type="entry name" value="PHOSPHOENOLPYRUVATE CARBOXYLASE"/>
    <property type="match status" value="1"/>
</dbReference>
<proteinExistence type="predicted"/>
<dbReference type="AlphaFoldDB" id="A0A061QMM4"/>
<dbReference type="GO" id="GO:0005829">
    <property type="term" value="C:cytosol"/>
    <property type="evidence" value="ECO:0007669"/>
    <property type="project" value="TreeGrafter"/>
</dbReference>
<accession>A0A061QMM4</accession>
<sequence length="105" mass="11780">MESAIDGFHFAEDYPLAPLEDDCRLLKSLLDDCLRIEVSDEFFQKLERIRMLASCAAGMFQAHDPESSQFLASKMQGELKELPLEDAMPLARACGHYLNLTGIAE</sequence>
<protein>
    <submittedName>
        <fullName evidence="1">Phosphoenolpyruvate carboxylase</fullName>
    </submittedName>
</protein>
<dbReference type="GO" id="GO:0008964">
    <property type="term" value="F:phosphoenolpyruvate carboxylase activity"/>
    <property type="evidence" value="ECO:0007669"/>
    <property type="project" value="InterPro"/>
</dbReference>